<dbReference type="PANTHER" id="PTHR33884">
    <property type="entry name" value="UPF0410 PROTEIN YMGE"/>
    <property type="match status" value="1"/>
</dbReference>
<organism evidence="8 9">
    <name type="scientific">Pseudoxanthomonas broegbernensis</name>
    <dbReference type="NCBI Taxonomy" id="83619"/>
    <lineage>
        <taxon>Bacteria</taxon>
        <taxon>Pseudomonadati</taxon>
        <taxon>Pseudomonadota</taxon>
        <taxon>Gammaproteobacteria</taxon>
        <taxon>Lysobacterales</taxon>
        <taxon>Lysobacteraceae</taxon>
        <taxon>Pseudoxanthomonas</taxon>
    </lineage>
</organism>
<evidence type="ECO:0000256" key="1">
    <source>
        <dbReference type="ARBA" id="ARBA00004651"/>
    </source>
</evidence>
<comment type="subcellular location">
    <subcellularLocation>
        <location evidence="1">Cell membrane</location>
        <topology evidence="1">Multi-pass membrane protein</topology>
    </subcellularLocation>
</comment>
<keyword evidence="9" id="KW-1185">Reference proteome</keyword>
<evidence type="ECO:0000256" key="7">
    <source>
        <dbReference type="SAM" id="Phobius"/>
    </source>
</evidence>
<feature type="transmembrane region" description="Helical" evidence="7">
    <location>
        <begin position="6"/>
        <end position="23"/>
    </location>
</feature>
<comment type="similarity">
    <text evidence="2">Belongs to the UPF0410 family.</text>
</comment>
<evidence type="ECO:0000256" key="3">
    <source>
        <dbReference type="ARBA" id="ARBA00022475"/>
    </source>
</evidence>
<keyword evidence="3" id="KW-1003">Cell membrane</keyword>
<evidence type="ECO:0000256" key="5">
    <source>
        <dbReference type="ARBA" id="ARBA00022989"/>
    </source>
</evidence>
<dbReference type="InterPro" id="IPR007341">
    <property type="entry name" value="Transgly_assoc"/>
</dbReference>
<proteinExistence type="inferred from homology"/>
<gene>
    <name evidence="8" type="ORF">B1992_14195</name>
</gene>
<dbReference type="PANTHER" id="PTHR33884:SF7">
    <property type="entry name" value="BSL8023 PROTEIN"/>
    <property type="match status" value="1"/>
</dbReference>
<dbReference type="RefSeq" id="WP_162312168.1">
    <property type="nucleotide sequence ID" value="NZ_JACHGU010000003.1"/>
</dbReference>
<dbReference type="Pfam" id="PF04226">
    <property type="entry name" value="Transgly_assoc"/>
    <property type="match status" value="1"/>
</dbReference>
<keyword evidence="6 7" id="KW-0472">Membrane</keyword>
<evidence type="ECO:0000256" key="4">
    <source>
        <dbReference type="ARBA" id="ARBA00022692"/>
    </source>
</evidence>
<keyword evidence="4 7" id="KW-0812">Transmembrane</keyword>
<dbReference type="Proteomes" id="UP000462066">
    <property type="component" value="Unassembled WGS sequence"/>
</dbReference>
<evidence type="ECO:0000313" key="8">
    <source>
        <dbReference type="EMBL" id="KAF1684863.1"/>
    </source>
</evidence>
<dbReference type="GO" id="GO:0005886">
    <property type="term" value="C:plasma membrane"/>
    <property type="evidence" value="ECO:0007669"/>
    <property type="project" value="UniProtKB-SubCell"/>
</dbReference>
<dbReference type="AlphaFoldDB" id="A0A7V8K6B5"/>
<evidence type="ECO:0000256" key="6">
    <source>
        <dbReference type="ARBA" id="ARBA00023136"/>
    </source>
</evidence>
<comment type="caution">
    <text evidence="8">The sequence shown here is derived from an EMBL/GenBank/DDBJ whole genome shotgun (WGS) entry which is preliminary data.</text>
</comment>
<sequence>MEQILGGGILWTLLIGFIAGLLARAIKPGNDKLGFLWTIVLGIAGALLARFIGAALGWYAPGEPAGFIAAVVGAIVLLVIYGMATKKKT</sequence>
<feature type="transmembrane region" description="Helical" evidence="7">
    <location>
        <begin position="65"/>
        <end position="84"/>
    </location>
</feature>
<dbReference type="EMBL" id="MWIP01000021">
    <property type="protein sequence ID" value="KAF1684863.1"/>
    <property type="molecule type" value="Genomic_DNA"/>
</dbReference>
<evidence type="ECO:0000256" key="2">
    <source>
        <dbReference type="ARBA" id="ARBA00011006"/>
    </source>
</evidence>
<keyword evidence="5 7" id="KW-1133">Transmembrane helix</keyword>
<reference evidence="8 9" key="1">
    <citation type="submission" date="2017-10" db="EMBL/GenBank/DDBJ databases">
        <title>Whole genome sequencing of Pseudoxanthomonas broegbernensis DSM 12573(T).</title>
        <authorList>
            <person name="Kumar S."/>
            <person name="Bansal K."/>
            <person name="Kaur A."/>
            <person name="Patil P."/>
            <person name="Sharma S."/>
            <person name="Patil P.B."/>
        </authorList>
    </citation>
    <scope>NUCLEOTIDE SEQUENCE [LARGE SCALE GENOMIC DNA]</scope>
    <source>
        <strain evidence="8 9">DSM 12573</strain>
    </source>
</reference>
<feature type="transmembrane region" description="Helical" evidence="7">
    <location>
        <begin position="35"/>
        <end position="59"/>
    </location>
</feature>
<protein>
    <submittedName>
        <fullName evidence="8">GlsB/YeaQ/YmgE family stress response membrane protein</fullName>
    </submittedName>
</protein>
<name>A0A7V8K6B5_9GAMM</name>
<accession>A0A7V8K6B5</accession>
<evidence type="ECO:0000313" key="9">
    <source>
        <dbReference type="Proteomes" id="UP000462066"/>
    </source>
</evidence>